<dbReference type="Proteomes" id="UP000295573">
    <property type="component" value="Unassembled WGS sequence"/>
</dbReference>
<organism evidence="2 3">
    <name type="scientific">Kribbella antiqua</name>
    <dbReference type="NCBI Taxonomy" id="2512217"/>
    <lineage>
        <taxon>Bacteria</taxon>
        <taxon>Bacillati</taxon>
        <taxon>Actinomycetota</taxon>
        <taxon>Actinomycetes</taxon>
        <taxon>Propionibacteriales</taxon>
        <taxon>Kribbellaceae</taxon>
        <taxon>Kribbella</taxon>
    </lineage>
</organism>
<evidence type="ECO:0000313" key="3">
    <source>
        <dbReference type="Proteomes" id="UP000295573"/>
    </source>
</evidence>
<sequence>MKAVITGASGGIGAAIAERLVREGTTTTLVGRNHERLTNAARRIEAAVPGADLQLEVADLELMADVRRLADRLAEEPPDVAISNAAVVAPIDAVTSEGLQRTLATNHLAPYLLFRTLAETDHPARFIVVGASPTALSRVPVDLDRLDSRDGLGPVPSFRPFAAYGRTKNMNAMFVYALARRLAGTAITVNGAHPGIIRDTGLGREARGLLKVSARILDQFRPGPEVGADTPAWLATSAEVAATTGKFFVKRKAVPTAPHTTDESRCDRLWEESARLVGLPITTR</sequence>
<proteinExistence type="predicted"/>
<keyword evidence="3" id="KW-1185">Reference proteome</keyword>
<dbReference type="RefSeq" id="WP_132146938.1">
    <property type="nucleotide sequence ID" value="NZ_SLWR01000003.1"/>
</dbReference>
<gene>
    <name evidence="2" type="ORF">EV646_103273</name>
</gene>
<reference evidence="2 3" key="1">
    <citation type="journal article" date="2015" name="Stand. Genomic Sci.">
        <title>Genomic Encyclopedia of Bacterial and Archaeal Type Strains, Phase III: the genomes of soil and plant-associated and newly described type strains.</title>
        <authorList>
            <person name="Whitman W.B."/>
            <person name="Woyke T."/>
            <person name="Klenk H.P."/>
            <person name="Zhou Y."/>
            <person name="Lilburn T.G."/>
            <person name="Beck B.J."/>
            <person name="De Vos P."/>
            <person name="Vandamme P."/>
            <person name="Eisen J.A."/>
            <person name="Garrity G."/>
            <person name="Hugenholtz P."/>
            <person name="Kyrpides N.C."/>
        </authorList>
    </citation>
    <scope>NUCLEOTIDE SEQUENCE [LARGE SCALE GENOMIC DNA]</scope>
    <source>
        <strain evidence="2 3">VKM Ac-2541</strain>
    </source>
</reference>
<evidence type="ECO:0000256" key="1">
    <source>
        <dbReference type="ARBA" id="ARBA00023002"/>
    </source>
</evidence>
<comment type="caution">
    <text evidence="2">The sequence shown here is derived from an EMBL/GenBank/DDBJ whole genome shotgun (WGS) entry which is preliminary data.</text>
</comment>
<dbReference type="Gene3D" id="3.40.50.720">
    <property type="entry name" value="NAD(P)-binding Rossmann-like Domain"/>
    <property type="match status" value="1"/>
</dbReference>
<dbReference type="PANTHER" id="PTHR43157:SF31">
    <property type="entry name" value="PHOSPHATIDYLINOSITOL-GLYCAN BIOSYNTHESIS CLASS F PROTEIN"/>
    <property type="match status" value="1"/>
</dbReference>
<dbReference type="PRINTS" id="PR00081">
    <property type="entry name" value="GDHRDH"/>
</dbReference>
<dbReference type="SUPFAM" id="SSF51735">
    <property type="entry name" value="NAD(P)-binding Rossmann-fold domains"/>
    <property type="match status" value="1"/>
</dbReference>
<keyword evidence="1" id="KW-0560">Oxidoreductase</keyword>
<dbReference type="GO" id="GO:0016491">
    <property type="term" value="F:oxidoreductase activity"/>
    <property type="evidence" value="ECO:0007669"/>
    <property type="project" value="UniProtKB-KW"/>
</dbReference>
<name>A0A4R2J1R7_9ACTN</name>
<dbReference type="AlphaFoldDB" id="A0A4R2J1R7"/>
<protein>
    <submittedName>
        <fullName evidence="2">NAD(P)-dependent dehydrogenase (Short-subunit alcohol dehydrogenase family)</fullName>
    </submittedName>
</protein>
<dbReference type="OrthoDB" id="3772961at2"/>
<evidence type="ECO:0000313" key="2">
    <source>
        <dbReference type="EMBL" id="TCO49295.1"/>
    </source>
</evidence>
<dbReference type="InterPro" id="IPR002347">
    <property type="entry name" value="SDR_fam"/>
</dbReference>
<dbReference type="Pfam" id="PF00106">
    <property type="entry name" value="adh_short"/>
    <property type="match status" value="1"/>
</dbReference>
<dbReference type="InterPro" id="IPR036291">
    <property type="entry name" value="NAD(P)-bd_dom_sf"/>
</dbReference>
<accession>A0A4R2J1R7</accession>
<dbReference type="EMBL" id="SLWR01000003">
    <property type="protein sequence ID" value="TCO49295.1"/>
    <property type="molecule type" value="Genomic_DNA"/>
</dbReference>
<dbReference type="PANTHER" id="PTHR43157">
    <property type="entry name" value="PHOSPHATIDYLINOSITOL-GLYCAN BIOSYNTHESIS CLASS F PROTEIN-RELATED"/>
    <property type="match status" value="1"/>
</dbReference>